<reference evidence="2" key="1">
    <citation type="submission" date="2021-12" db="EMBL/GenBank/DDBJ databases">
        <title>Discovery of the Pendulisporaceae a myxobacterial family with distinct sporulation behavior and unique specialized metabolism.</title>
        <authorList>
            <person name="Garcia R."/>
            <person name="Popoff A."/>
            <person name="Bader C.D."/>
            <person name="Loehr J."/>
            <person name="Walesch S."/>
            <person name="Walt C."/>
            <person name="Boldt J."/>
            <person name="Bunk B."/>
            <person name="Haeckl F.J.F.P.J."/>
            <person name="Gunesch A.P."/>
            <person name="Birkelbach J."/>
            <person name="Nuebel U."/>
            <person name="Pietschmann T."/>
            <person name="Bach T."/>
            <person name="Mueller R."/>
        </authorList>
    </citation>
    <scope>NUCLEOTIDE SEQUENCE</scope>
    <source>
        <strain evidence="2">MSr11367</strain>
    </source>
</reference>
<protein>
    <submittedName>
        <fullName evidence="2">MarR family transcriptional regulator</fullName>
    </submittedName>
</protein>
<dbReference type="PANTHER" id="PTHR33164">
    <property type="entry name" value="TRANSCRIPTIONAL REGULATOR, MARR FAMILY"/>
    <property type="match status" value="1"/>
</dbReference>
<accession>A0ABZ2LBE2</accession>
<name>A0ABZ2LBE2_9BACT</name>
<dbReference type="InterPro" id="IPR036388">
    <property type="entry name" value="WH-like_DNA-bd_sf"/>
</dbReference>
<evidence type="ECO:0000259" key="1">
    <source>
        <dbReference type="PROSITE" id="PS50995"/>
    </source>
</evidence>
<dbReference type="Gene3D" id="1.10.10.10">
    <property type="entry name" value="Winged helix-like DNA-binding domain superfamily/Winged helix DNA-binding domain"/>
    <property type="match status" value="1"/>
</dbReference>
<dbReference type="SMART" id="SM00347">
    <property type="entry name" value="HTH_MARR"/>
    <property type="match status" value="1"/>
</dbReference>
<dbReference type="EMBL" id="CP089983">
    <property type="protein sequence ID" value="WXB08105.1"/>
    <property type="molecule type" value="Genomic_DNA"/>
</dbReference>
<dbReference type="Proteomes" id="UP001374803">
    <property type="component" value="Chromosome"/>
</dbReference>
<dbReference type="InterPro" id="IPR036390">
    <property type="entry name" value="WH_DNA-bd_sf"/>
</dbReference>
<feature type="domain" description="HTH marR-type" evidence="1">
    <location>
        <begin position="20"/>
        <end position="152"/>
    </location>
</feature>
<dbReference type="InterPro" id="IPR000835">
    <property type="entry name" value="HTH_MarR-typ"/>
</dbReference>
<dbReference type="RefSeq" id="WP_394837780.1">
    <property type="nucleotide sequence ID" value="NZ_CP089929.1"/>
</dbReference>
<evidence type="ECO:0000313" key="2">
    <source>
        <dbReference type="EMBL" id="WXB08105.1"/>
    </source>
</evidence>
<dbReference type="InterPro" id="IPR039422">
    <property type="entry name" value="MarR/SlyA-like"/>
</dbReference>
<dbReference type="PROSITE" id="PS50995">
    <property type="entry name" value="HTH_MARR_2"/>
    <property type="match status" value="1"/>
</dbReference>
<dbReference type="SUPFAM" id="SSF46785">
    <property type="entry name" value="Winged helix' DNA-binding domain"/>
    <property type="match status" value="1"/>
</dbReference>
<keyword evidence="3" id="KW-1185">Reference proteome</keyword>
<sequence>MKRSQAAAASASPSDARKDIDELLKTLIYLYTENRRVMKALAARASLTGPQLTVVKMLEHMGDLSLSELSDAIRAQNSTVTGIVDRMEREGIVERVRSTDDRRVVRIHLTEKGNKLASEIPIEPIGIFESALEALSPQELRDALKVAGKVTARIKAIIKRDFPDLGDPKE</sequence>
<dbReference type="PANTHER" id="PTHR33164:SF99">
    <property type="entry name" value="MARR FAMILY REGULATORY PROTEIN"/>
    <property type="match status" value="1"/>
</dbReference>
<dbReference type="PRINTS" id="PR00598">
    <property type="entry name" value="HTHMARR"/>
</dbReference>
<dbReference type="Pfam" id="PF01047">
    <property type="entry name" value="MarR"/>
    <property type="match status" value="1"/>
</dbReference>
<proteinExistence type="predicted"/>
<evidence type="ECO:0000313" key="3">
    <source>
        <dbReference type="Proteomes" id="UP001374803"/>
    </source>
</evidence>
<organism evidence="2 3">
    <name type="scientific">Pendulispora rubella</name>
    <dbReference type="NCBI Taxonomy" id="2741070"/>
    <lineage>
        <taxon>Bacteria</taxon>
        <taxon>Pseudomonadati</taxon>
        <taxon>Myxococcota</taxon>
        <taxon>Myxococcia</taxon>
        <taxon>Myxococcales</taxon>
        <taxon>Sorangiineae</taxon>
        <taxon>Pendulisporaceae</taxon>
        <taxon>Pendulispora</taxon>
    </lineage>
</organism>
<gene>
    <name evidence="2" type="ORF">LVJ94_12785</name>
</gene>